<dbReference type="Pfam" id="PF01546">
    <property type="entry name" value="Peptidase_M20"/>
    <property type="match status" value="1"/>
</dbReference>
<protein>
    <submittedName>
        <fullName evidence="11">Uncharacterized protein</fullName>
    </submittedName>
</protein>
<evidence type="ECO:0000313" key="12">
    <source>
        <dbReference type="Proteomes" id="UP000062260"/>
    </source>
</evidence>
<evidence type="ECO:0000256" key="8">
    <source>
        <dbReference type="ARBA" id="ARBA00022915"/>
    </source>
</evidence>
<accession>A0A120IAY5</accession>
<evidence type="ECO:0000256" key="7">
    <source>
        <dbReference type="ARBA" id="ARBA00022833"/>
    </source>
</evidence>
<dbReference type="AlphaFoldDB" id="A0A120IAY5"/>
<dbReference type="InterPro" id="IPR002933">
    <property type="entry name" value="Peptidase_M20"/>
</dbReference>
<evidence type="ECO:0000256" key="5">
    <source>
        <dbReference type="ARBA" id="ARBA00022723"/>
    </source>
</evidence>
<evidence type="ECO:0000256" key="4">
    <source>
        <dbReference type="ARBA" id="ARBA00022605"/>
    </source>
</evidence>
<evidence type="ECO:0000256" key="9">
    <source>
        <dbReference type="ARBA" id="ARBA00023154"/>
    </source>
</evidence>
<dbReference type="RefSeq" id="WP_067979283.1">
    <property type="nucleotide sequence ID" value="NZ_CP014163.1"/>
</dbReference>
<dbReference type="STRING" id="128944.AWM75_05460"/>
<comment type="cofactor">
    <cofactor evidence="2">
        <name>Zn(2+)</name>
        <dbReference type="ChEBI" id="CHEBI:29105"/>
    </cofactor>
</comment>
<gene>
    <name evidence="11" type="ORF">AWM75_05460</name>
</gene>
<dbReference type="InterPro" id="IPR036264">
    <property type="entry name" value="Bact_exopeptidase_dim_dom"/>
</dbReference>
<dbReference type="OrthoDB" id="9792335at2"/>
<organism evidence="11 12">
    <name type="scientific">Aerococcus urinaehominis</name>
    <dbReference type="NCBI Taxonomy" id="128944"/>
    <lineage>
        <taxon>Bacteria</taxon>
        <taxon>Bacillati</taxon>
        <taxon>Bacillota</taxon>
        <taxon>Bacilli</taxon>
        <taxon>Lactobacillales</taxon>
        <taxon>Aerococcaceae</taxon>
        <taxon>Aerococcus</taxon>
    </lineage>
</organism>
<dbReference type="CDD" id="cd08659">
    <property type="entry name" value="M20_ArgE_DapE-like"/>
    <property type="match status" value="1"/>
</dbReference>
<name>A0A120IAY5_9LACT</name>
<evidence type="ECO:0000256" key="6">
    <source>
        <dbReference type="ARBA" id="ARBA00022801"/>
    </source>
</evidence>
<dbReference type="KEGG" id="auh:AWM75_05460"/>
<evidence type="ECO:0000313" key="11">
    <source>
        <dbReference type="EMBL" id="AMB99475.1"/>
    </source>
</evidence>
<sequence>MEQERKVRLLQDIIAIESVNNHEEEVARFLKDLFDQYEITSELISYQPGRASIVAEIKGHQPGPVLVFAGHTDVVDPGNPDQWTYPPFAGEIHDGYLYGRGASDMKAGTLALAIAFCQLKAQAADFKGTVRYIANVAEETDMAGSRQLQALGYLADVDGIVVGEPSNEGAFVAHKGAIAFEVSSLGKAAHSSTPDAGVNAIYQLADYMLTVQSRFEAYQVQHENDLLGQATTAFTVIEGGNQGNTIPDYAVVKGSTRPVPEFNNEACIALFEEIIAEKNAVNPGELRLDIKFSAPPVISDPHSPLVEALQAVNDQAVAVGTIGGCTDASFYTQGRLGEIDILIYGPGYTSEAHTIDEKVSVASYLDFIDKYQNLALAYLNRK</sequence>
<keyword evidence="10" id="KW-0170">Cobalt</keyword>
<dbReference type="NCBIfam" id="NF006365">
    <property type="entry name" value="PRK08588.1"/>
    <property type="match status" value="1"/>
</dbReference>
<dbReference type="GO" id="GO:0019877">
    <property type="term" value="P:diaminopimelate biosynthetic process"/>
    <property type="evidence" value="ECO:0007669"/>
    <property type="project" value="UniProtKB-KW"/>
</dbReference>
<dbReference type="PANTHER" id="PTHR43808:SF8">
    <property type="entry name" value="PEPTIDASE M20 DIMERISATION DOMAIN-CONTAINING PROTEIN"/>
    <property type="match status" value="1"/>
</dbReference>
<dbReference type="Pfam" id="PF07687">
    <property type="entry name" value="M20_dimer"/>
    <property type="match status" value="1"/>
</dbReference>
<comment type="cofactor">
    <cofactor evidence="1">
        <name>Co(2+)</name>
        <dbReference type="ChEBI" id="CHEBI:48828"/>
    </cofactor>
</comment>
<keyword evidence="9" id="KW-0457">Lysine biosynthesis</keyword>
<proteinExistence type="inferred from homology"/>
<reference evidence="11 12" key="1">
    <citation type="journal article" date="2016" name="Genome Announc.">
        <title>Complete Genome Sequences of Aerococcus christensenii CCUG 28831T, Aerococcus sanguinicola CCUG 43001T, Aerococcus urinae CCUG 36881T, Aerococcus urinaeequi CCUG 28094T, Aerococcus urinaehominis CCUG 42038 BT, and Aerococcus viridans CCUG 4311T.</title>
        <authorList>
            <person name="Carkaci D."/>
            <person name="Dargis R."/>
            <person name="Nielsen X.C."/>
            <person name="Skovgaard O."/>
            <person name="Fuursted K."/>
            <person name="Christensen J.J."/>
        </authorList>
    </citation>
    <scope>NUCLEOTIDE SEQUENCE [LARGE SCALE GENOMIC DNA]</scope>
    <source>
        <strain evidence="11 12">CCUG42038B</strain>
    </source>
</reference>
<keyword evidence="4" id="KW-0028">Amino-acid biosynthesis</keyword>
<dbReference type="InterPro" id="IPR010182">
    <property type="entry name" value="ArgE/DapE"/>
</dbReference>
<dbReference type="InterPro" id="IPR011650">
    <property type="entry name" value="Peptidase_M20_dimer"/>
</dbReference>
<dbReference type="Gene3D" id="3.30.70.360">
    <property type="match status" value="1"/>
</dbReference>
<evidence type="ECO:0000256" key="3">
    <source>
        <dbReference type="ARBA" id="ARBA00006247"/>
    </source>
</evidence>
<dbReference type="SUPFAM" id="SSF53187">
    <property type="entry name" value="Zn-dependent exopeptidases"/>
    <property type="match status" value="1"/>
</dbReference>
<keyword evidence="5" id="KW-0479">Metal-binding</keyword>
<dbReference type="SUPFAM" id="SSF55031">
    <property type="entry name" value="Bacterial exopeptidase dimerisation domain"/>
    <property type="match status" value="1"/>
</dbReference>
<keyword evidence="6" id="KW-0378">Hydrolase</keyword>
<dbReference type="EMBL" id="CP014163">
    <property type="protein sequence ID" value="AMB99475.1"/>
    <property type="molecule type" value="Genomic_DNA"/>
</dbReference>
<dbReference type="PANTHER" id="PTHR43808">
    <property type="entry name" value="ACETYLORNITHINE DEACETYLASE"/>
    <property type="match status" value="1"/>
</dbReference>
<dbReference type="InterPro" id="IPR050072">
    <property type="entry name" value="Peptidase_M20A"/>
</dbReference>
<comment type="similarity">
    <text evidence="3">Belongs to the peptidase M20A family.</text>
</comment>
<dbReference type="GO" id="GO:0016787">
    <property type="term" value="F:hydrolase activity"/>
    <property type="evidence" value="ECO:0007669"/>
    <property type="project" value="UniProtKB-KW"/>
</dbReference>
<dbReference type="NCBIfam" id="TIGR01910">
    <property type="entry name" value="DapE-ArgE"/>
    <property type="match status" value="1"/>
</dbReference>
<dbReference type="Gene3D" id="3.40.630.10">
    <property type="entry name" value="Zn peptidases"/>
    <property type="match status" value="2"/>
</dbReference>
<evidence type="ECO:0000256" key="2">
    <source>
        <dbReference type="ARBA" id="ARBA00001947"/>
    </source>
</evidence>
<reference evidence="12" key="2">
    <citation type="submission" date="2016-01" db="EMBL/GenBank/DDBJ databases">
        <title>Six Aerococcus type strain genome sequencing and assembly using PacBio and Illumina Hiseq.</title>
        <authorList>
            <person name="Carkaci D."/>
            <person name="Dargis R."/>
            <person name="Nielsen X.C."/>
            <person name="Skovgaard O."/>
            <person name="Fuursted K."/>
            <person name="Christensen J.J."/>
        </authorList>
    </citation>
    <scope>NUCLEOTIDE SEQUENCE [LARGE SCALE GENOMIC DNA]</scope>
    <source>
        <strain evidence="12">CCUG42038B</strain>
    </source>
</reference>
<dbReference type="GO" id="GO:0046872">
    <property type="term" value="F:metal ion binding"/>
    <property type="evidence" value="ECO:0007669"/>
    <property type="project" value="UniProtKB-KW"/>
</dbReference>
<evidence type="ECO:0000256" key="10">
    <source>
        <dbReference type="ARBA" id="ARBA00023285"/>
    </source>
</evidence>
<dbReference type="Proteomes" id="UP000062260">
    <property type="component" value="Chromosome"/>
</dbReference>
<keyword evidence="12" id="KW-1185">Reference proteome</keyword>
<dbReference type="GO" id="GO:0009085">
    <property type="term" value="P:lysine biosynthetic process"/>
    <property type="evidence" value="ECO:0007669"/>
    <property type="project" value="UniProtKB-KW"/>
</dbReference>
<keyword evidence="8" id="KW-0220">Diaminopimelate biosynthesis</keyword>
<keyword evidence="7" id="KW-0862">Zinc</keyword>
<evidence type="ECO:0000256" key="1">
    <source>
        <dbReference type="ARBA" id="ARBA00001941"/>
    </source>
</evidence>